<sequence length="50" mass="5990">GLFTIKLRIQGFDHKIRAFTSFRTEPKSQNDQIWHIQGFKRSLTVYPLRL</sequence>
<keyword evidence="2" id="KW-1185">Reference proteome</keyword>
<feature type="non-terminal residue" evidence="1">
    <location>
        <position position="1"/>
    </location>
</feature>
<dbReference type="HOGENOM" id="CLU_3130229_0_0_1"/>
<dbReference type="CTD" id="20234273"/>
<dbReference type="Proteomes" id="UP000030746">
    <property type="component" value="Unassembled WGS sequence"/>
</dbReference>
<dbReference type="AlphaFoldDB" id="V4AUL7"/>
<organism evidence="1 2">
    <name type="scientific">Lottia gigantea</name>
    <name type="common">Giant owl limpet</name>
    <dbReference type="NCBI Taxonomy" id="225164"/>
    <lineage>
        <taxon>Eukaryota</taxon>
        <taxon>Metazoa</taxon>
        <taxon>Spiralia</taxon>
        <taxon>Lophotrochozoa</taxon>
        <taxon>Mollusca</taxon>
        <taxon>Gastropoda</taxon>
        <taxon>Patellogastropoda</taxon>
        <taxon>Lottioidea</taxon>
        <taxon>Lottiidae</taxon>
        <taxon>Lottia</taxon>
    </lineage>
</organism>
<name>V4AUL7_LOTGI</name>
<dbReference type="KEGG" id="lgi:LOTGIDRAFT_140092"/>
<dbReference type="GeneID" id="20234273"/>
<dbReference type="RefSeq" id="XP_009048278.1">
    <property type="nucleotide sequence ID" value="XM_009050030.1"/>
</dbReference>
<proteinExistence type="predicted"/>
<protein>
    <submittedName>
        <fullName evidence="1">Uncharacterized protein</fullName>
    </submittedName>
</protein>
<reference evidence="1 2" key="1">
    <citation type="journal article" date="2013" name="Nature">
        <title>Insights into bilaterian evolution from three spiralian genomes.</title>
        <authorList>
            <person name="Simakov O."/>
            <person name="Marletaz F."/>
            <person name="Cho S.J."/>
            <person name="Edsinger-Gonzales E."/>
            <person name="Havlak P."/>
            <person name="Hellsten U."/>
            <person name="Kuo D.H."/>
            <person name="Larsson T."/>
            <person name="Lv J."/>
            <person name="Arendt D."/>
            <person name="Savage R."/>
            <person name="Osoegawa K."/>
            <person name="de Jong P."/>
            <person name="Grimwood J."/>
            <person name="Chapman J.A."/>
            <person name="Shapiro H."/>
            <person name="Aerts A."/>
            <person name="Otillar R.P."/>
            <person name="Terry A.Y."/>
            <person name="Boore J.L."/>
            <person name="Grigoriev I.V."/>
            <person name="Lindberg D.R."/>
            <person name="Seaver E.C."/>
            <person name="Weisblat D.A."/>
            <person name="Putnam N.H."/>
            <person name="Rokhsar D.S."/>
        </authorList>
    </citation>
    <scope>NUCLEOTIDE SEQUENCE [LARGE SCALE GENOMIC DNA]</scope>
</reference>
<accession>V4AUL7</accession>
<dbReference type="EMBL" id="KB200576">
    <property type="protein sequence ID" value="ESP01013.1"/>
    <property type="molecule type" value="Genomic_DNA"/>
</dbReference>
<gene>
    <name evidence="1" type="ORF">LOTGIDRAFT_140092</name>
</gene>
<evidence type="ECO:0000313" key="1">
    <source>
        <dbReference type="EMBL" id="ESP01013.1"/>
    </source>
</evidence>
<evidence type="ECO:0000313" key="2">
    <source>
        <dbReference type="Proteomes" id="UP000030746"/>
    </source>
</evidence>